<dbReference type="PROSITE" id="PS00012">
    <property type="entry name" value="PHOSPHOPANTETHEINE"/>
    <property type="match status" value="1"/>
</dbReference>
<dbReference type="InterPro" id="IPR016035">
    <property type="entry name" value="Acyl_Trfase/lysoPLipase"/>
</dbReference>
<dbReference type="PROSITE" id="PS52019">
    <property type="entry name" value="PKS_MFAS_DH"/>
    <property type="match status" value="1"/>
</dbReference>
<dbReference type="GO" id="GO:0033068">
    <property type="term" value="P:macrolide biosynthetic process"/>
    <property type="evidence" value="ECO:0007669"/>
    <property type="project" value="UniProtKB-ARBA"/>
</dbReference>
<dbReference type="CDD" id="cd00833">
    <property type="entry name" value="PKS"/>
    <property type="match status" value="2"/>
</dbReference>
<keyword evidence="4" id="KW-0597">Phosphoprotein</keyword>
<dbReference type="PROSITE" id="PS50075">
    <property type="entry name" value="CARRIER"/>
    <property type="match status" value="2"/>
</dbReference>
<feature type="compositionally biased region" description="Low complexity" evidence="10">
    <location>
        <begin position="1527"/>
        <end position="1552"/>
    </location>
</feature>
<keyword evidence="3" id="KW-0596">Phosphopantetheine</keyword>
<feature type="region of interest" description="Disordered" evidence="10">
    <location>
        <begin position="3198"/>
        <end position="3229"/>
    </location>
</feature>
<dbReference type="Pfam" id="PF18369">
    <property type="entry name" value="PKS_DE"/>
    <property type="match status" value="1"/>
</dbReference>
<dbReference type="InterPro" id="IPR049552">
    <property type="entry name" value="PKS_DH_N"/>
</dbReference>
<dbReference type="RefSeq" id="WP_011601605.1">
    <property type="nucleotide sequence ID" value="NC_008278.1"/>
</dbReference>
<evidence type="ECO:0000256" key="10">
    <source>
        <dbReference type="SAM" id="MobiDB-lite"/>
    </source>
</evidence>
<evidence type="ECO:0000256" key="1">
    <source>
        <dbReference type="ARBA" id="ARBA00001957"/>
    </source>
</evidence>
<dbReference type="Pfam" id="PF00109">
    <property type="entry name" value="ketoacyl-synt"/>
    <property type="match status" value="2"/>
</dbReference>
<dbReference type="SUPFAM" id="SSF51735">
    <property type="entry name" value="NAD(P)-binding Rossmann-fold domains"/>
    <property type="match status" value="4"/>
</dbReference>
<organism evidence="14 15">
    <name type="scientific">Frankia alni (strain DSM 45986 / CECT 9034 / ACN14a)</name>
    <dbReference type="NCBI Taxonomy" id="326424"/>
    <lineage>
        <taxon>Bacteria</taxon>
        <taxon>Bacillati</taxon>
        <taxon>Actinomycetota</taxon>
        <taxon>Actinomycetes</taxon>
        <taxon>Frankiales</taxon>
        <taxon>Frankiaceae</taxon>
        <taxon>Frankia</taxon>
    </lineage>
</organism>
<dbReference type="PROSITE" id="PS00606">
    <property type="entry name" value="KS3_1"/>
    <property type="match status" value="2"/>
</dbReference>
<dbReference type="InterPro" id="IPR032821">
    <property type="entry name" value="PKS_assoc"/>
</dbReference>
<dbReference type="Gene3D" id="3.30.70.250">
    <property type="entry name" value="Malonyl-CoA ACP transacylase, ACP-binding"/>
    <property type="match status" value="1"/>
</dbReference>
<evidence type="ECO:0000259" key="13">
    <source>
        <dbReference type="PROSITE" id="PS52019"/>
    </source>
</evidence>
<dbReference type="GO" id="GO:0006633">
    <property type="term" value="P:fatty acid biosynthetic process"/>
    <property type="evidence" value="ECO:0007669"/>
    <property type="project" value="InterPro"/>
</dbReference>
<dbReference type="PANTHER" id="PTHR43775">
    <property type="entry name" value="FATTY ACID SYNTHASE"/>
    <property type="match status" value="1"/>
</dbReference>
<feature type="compositionally biased region" description="Low complexity" evidence="10">
    <location>
        <begin position="2375"/>
        <end position="2405"/>
    </location>
</feature>
<dbReference type="CDD" id="cd08956">
    <property type="entry name" value="KR_3_FAS_SDR_x"/>
    <property type="match status" value="1"/>
</dbReference>
<dbReference type="Gene3D" id="3.40.50.720">
    <property type="entry name" value="NAD(P)-binding Rossmann-like Domain"/>
    <property type="match status" value="2"/>
</dbReference>
<feature type="compositionally biased region" description="Low complexity" evidence="10">
    <location>
        <begin position="483"/>
        <end position="492"/>
    </location>
</feature>
<feature type="region of interest" description="Disordered" evidence="10">
    <location>
        <begin position="2440"/>
        <end position="2470"/>
    </location>
</feature>
<dbReference type="InterPro" id="IPR015083">
    <property type="entry name" value="NorB/c/GfsB-D-like_docking"/>
</dbReference>
<dbReference type="InterPro" id="IPR020841">
    <property type="entry name" value="PKS_Beta-ketoAc_synthase_dom"/>
</dbReference>
<evidence type="ECO:0000256" key="5">
    <source>
        <dbReference type="ARBA" id="ARBA00022679"/>
    </source>
</evidence>
<feature type="active site" description="Proton acceptor; for dehydratase activity" evidence="9">
    <location>
        <position position="1058"/>
    </location>
</feature>
<dbReference type="Gene3D" id="6.10.140.1830">
    <property type="match status" value="1"/>
</dbReference>
<dbReference type="Pfam" id="PF02801">
    <property type="entry name" value="Ketoacyl-synt_C"/>
    <property type="match status" value="2"/>
</dbReference>
<dbReference type="Pfam" id="PF22621">
    <property type="entry name" value="CurL-like_PKS_C"/>
    <property type="match status" value="1"/>
</dbReference>
<evidence type="ECO:0000256" key="4">
    <source>
        <dbReference type="ARBA" id="ARBA00022553"/>
    </source>
</evidence>
<dbReference type="InterPro" id="IPR001227">
    <property type="entry name" value="Ac_transferase_dom_sf"/>
</dbReference>
<feature type="region of interest" description="C-terminal hotdog fold" evidence="9">
    <location>
        <begin position="1172"/>
        <end position="1330"/>
    </location>
</feature>
<accession>Q0RTS4</accession>
<feature type="compositionally biased region" description="Low complexity" evidence="10">
    <location>
        <begin position="2862"/>
        <end position="2890"/>
    </location>
</feature>
<dbReference type="SMART" id="SM00827">
    <property type="entry name" value="PKS_AT"/>
    <property type="match status" value="2"/>
</dbReference>
<dbReference type="InterPro" id="IPR016036">
    <property type="entry name" value="Malonyl_transacylase_ACP-bd"/>
</dbReference>
<dbReference type="InterPro" id="IPR016039">
    <property type="entry name" value="Thiolase-like"/>
</dbReference>
<dbReference type="EC" id="2.3.1.94" evidence="14"/>
<evidence type="ECO:0000256" key="7">
    <source>
        <dbReference type="ARBA" id="ARBA00023268"/>
    </source>
</evidence>
<comment type="pathway">
    <text evidence="2">Antibiotic biosynthesis.</text>
</comment>
<feature type="domain" description="Ketosynthase family 3 (KS3)" evidence="12">
    <location>
        <begin position="1945"/>
        <end position="2371"/>
    </location>
</feature>
<dbReference type="InterPro" id="IPR036291">
    <property type="entry name" value="NAD(P)-bd_dom_sf"/>
</dbReference>
<feature type="domain" description="Carrier" evidence="11">
    <location>
        <begin position="3520"/>
        <end position="3595"/>
    </location>
</feature>
<keyword evidence="5 14" id="KW-0808">Transferase</keyword>
<evidence type="ECO:0000256" key="9">
    <source>
        <dbReference type="PROSITE-ProRule" id="PRU01363"/>
    </source>
</evidence>
<feature type="region of interest" description="Disordered" evidence="10">
    <location>
        <begin position="1509"/>
        <end position="1557"/>
    </location>
</feature>
<feature type="region of interest" description="N-terminal hotdog fold" evidence="9">
    <location>
        <begin position="1026"/>
        <end position="1151"/>
    </location>
</feature>
<dbReference type="HOGENOM" id="CLU_000022_35_8_11"/>
<dbReference type="InterPro" id="IPR049900">
    <property type="entry name" value="PKS_mFAS_DH"/>
</dbReference>
<dbReference type="InterPro" id="IPR049551">
    <property type="entry name" value="PKS_DH_C"/>
</dbReference>
<dbReference type="GO" id="GO:0050641">
    <property type="term" value="F:6-methylsalicylic acid synthase activity"/>
    <property type="evidence" value="ECO:0007669"/>
    <property type="project" value="UniProtKB-EC"/>
</dbReference>
<dbReference type="eggNOG" id="COG3321">
    <property type="taxonomic scope" value="Bacteria"/>
</dbReference>
<dbReference type="InterPro" id="IPR036736">
    <property type="entry name" value="ACP-like_sf"/>
</dbReference>
<dbReference type="SUPFAM" id="SSF55048">
    <property type="entry name" value="Probable ACP-binding domain of malonyl-CoA ACP transacylase"/>
    <property type="match status" value="2"/>
</dbReference>
<gene>
    <name evidence="14" type="ordered locus">FRAAL0348</name>
</gene>
<dbReference type="InterPro" id="IPR050091">
    <property type="entry name" value="PKS_NRPS_Biosynth_Enz"/>
</dbReference>
<dbReference type="Gene3D" id="3.40.366.10">
    <property type="entry name" value="Malonyl-Coenzyme A Acyl Carrier Protein, domain 2"/>
    <property type="match status" value="2"/>
</dbReference>
<feature type="domain" description="Ketosynthase family 3 (KS3)" evidence="12">
    <location>
        <begin position="50"/>
        <end position="478"/>
    </location>
</feature>
<dbReference type="EC" id="2.3.1.165" evidence="14"/>
<dbReference type="FunFam" id="3.40.366.10:FF:000002">
    <property type="entry name" value="Probable polyketide synthase 2"/>
    <property type="match status" value="1"/>
</dbReference>
<dbReference type="SUPFAM" id="SSF47336">
    <property type="entry name" value="ACP-like"/>
    <property type="match status" value="2"/>
</dbReference>
<dbReference type="InterPro" id="IPR014030">
    <property type="entry name" value="Ketoacyl_synth_N"/>
</dbReference>
<keyword evidence="15" id="KW-1185">Reference proteome</keyword>
<evidence type="ECO:0000256" key="6">
    <source>
        <dbReference type="ARBA" id="ARBA00023194"/>
    </source>
</evidence>
<dbReference type="PANTHER" id="PTHR43775:SF51">
    <property type="entry name" value="INACTIVE PHENOLPHTHIOCEROL SYNTHESIS POLYKETIDE SYNTHASE TYPE I PKS1-RELATED"/>
    <property type="match status" value="1"/>
</dbReference>
<keyword evidence="8 14" id="KW-0012">Acyltransferase</keyword>
<dbReference type="FunFam" id="1.10.1200.10:FF:000007">
    <property type="entry name" value="Probable polyketide synthase pks17"/>
    <property type="match status" value="2"/>
</dbReference>
<keyword evidence="7" id="KW-0511">Multifunctional enzyme</keyword>
<dbReference type="SUPFAM" id="SSF52151">
    <property type="entry name" value="FabD/lysophospholipase-like"/>
    <property type="match status" value="2"/>
</dbReference>
<feature type="compositionally biased region" description="Gly residues" evidence="10">
    <location>
        <begin position="493"/>
        <end position="513"/>
    </location>
</feature>
<dbReference type="Gene3D" id="3.30.70.3290">
    <property type="match status" value="2"/>
</dbReference>
<dbReference type="Pfam" id="PF16197">
    <property type="entry name" value="KAsynt_C_assoc"/>
    <property type="match status" value="1"/>
</dbReference>
<dbReference type="SMART" id="SM00825">
    <property type="entry name" value="PKS_KS"/>
    <property type="match status" value="2"/>
</dbReference>
<evidence type="ECO:0000259" key="11">
    <source>
        <dbReference type="PROSITE" id="PS50075"/>
    </source>
</evidence>
<dbReference type="InterPro" id="IPR057326">
    <property type="entry name" value="KR_dom"/>
</dbReference>
<evidence type="ECO:0000259" key="12">
    <source>
        <dbReference type="PROSITE" id="PS52004"/>
    </source>
</evidence>
<proteinExistence type="predicted"/>
<evidence type="ECO:0000256" key="3">
    <source>
        <dbReference type="ARBA" id="ARBA00022450"/>
    </source>
</evidence>
<dbReference type="InterPro" id="IPR014031">
    <property type="entry name" value="Ketoacyl_synth_C"/>
</dbReference>
<dbReference type="EMBL" id="CT573213">
    <property type="protein sequence ID" value="CAJ59024.1"/>
    <property type="molecule type" value="Genomic_DNA"/>
</dbReference>
<dbReference type="InterPro" id="IPR018201">
    <property type="entry name" value="Ketoacyl_synth_AS"/>
</dbReference>
<dbReference type="Pfam" id="PF14765">
    <property type="entry name" value="PS-DH"/>
    <property type="match status" value="1"/>
</dbReference>
<dbReference type="InterPro" id="IPR006162">
    <property type="entry name" value="Ppantetheine_attach_site"/>
</dbReference>
<feature type="compositionally biased region" description="Low complexity" evidence="10">
    <location>
        <begin position="514"/>
        <end position="526"/>
    </location>
</feature>
<dbReference type="SMART" id="SM00822">
    <property type="entry name" value="PKS_KR"/>
    <property type="match status" value="2"/>
</dbReference>
<evidence type="ECO:0000256" key="2">
    <source>
        <dbReference type="ARBA" id="ARBA00004792"/>
    </source>
</evidence>
<feature type="region of interest" description="Disordered" evidence="10">
    <location>
        <begin position="481"/>
        <end position="533"/>
    </location>
</feature>
<sequence>MLSGPPRLRASRRLIPHMANEAKLRDYLNRVAADLHQTRQQLREQEAARREPIAIVGMSCRFPGGVSSPADLWRVVDEGLDVTGPFPTNRGWDVDGLYDADPDRPGRTYARSGGFLHDAPEFDAAFFGISPREALATDPQQRLLLETAWEAVEEAGIDPVSLRGSATGVFAGVIAQEYTPRLHQPTPERVDGYVLTGSTTSVASGRVAYALGLEGPAVTVDTACSSSLVAIHLAAQALRGGECTLALAGGVTVMSSPGMFVEFSRQRGLAPDGRCKPFAAAADGTAWAEGVGVLVLERLSDAQRLGHRIHAVIRGSAVNSDGTSSQLTAPNGPSQQRVIRAALAAAALTPADVDAVEAHGTGTTLGDPIEAQAILATYGTDRPADRPLRLGSLKSNIGHSQAAAGVGGIIKLIGAMSHGRLPKTLHVDAPTPHVDWSAGTVTLLTEPADWPTTPDRPRRAAVSAFGISGTNAHLILEQGPIPADAGTADGDTATGGTGTDGTGTGGTGTGGTGIEDAAGADTADGAGDAGRGPAVRGRALPWVLSARTAEALGGQATRLGAFVDAHPGLAPVDVGRALATTRAALEHRAVVVAEDPAGFRAGLAALAAGSGGSAGSAGVAGVEVIAGIATPDGAATDARIVRGVADTTATTVFVFPGAGTAWPAMARELLATSPVFAEHINAVAAALAPYVDWNLLDVLRERPGAPTLDRVDVSQPAVFAVLVALARLWQHHGVHPHAVVGHSQGEIAAAHIAGALTLDDAARVVALRGQILGALPAPGAVVWVNLPADQVRERLARFREGAAAVSVAVLNSPTSTAVAGTEEPLAEFVAGLQAEGIRTRDVPVGYASHSARVEAVREELLAALAPIRPQPATIPILSTVTADWIDPTALTADYWYTNLRQPVLFEAATRALLDDGHDLFIEVSPHPVLTTALAETLENTPGLPGPVAITETLRRDTGGLTRFHTSLAQAYVRGAGLDAAAVYAGSGRGHVDLPTYAFARRRFWLDASSTSPSGDAAGLGLGSADHPLLGATVRLADSDGAVLTGLLSLRTHPWLADHVVFGSVVLPGTALVELAVRAGDETGVPVVEELIVETPLVLPERGGLQVQLTVGAPDEDGLRPVSIHTRAEDASAQAAWTRHAHGVLRAPEATDAAVSSGVPSGASPEVWPPAGAVRVDTGDLYPSFAAAGLVYGPTFQGLRAAWRDGEDLLAEVTLPADALDRAGAFGLHPALLDAALHLTGLPSAATALDGTVLNGTAPSGTAPSGTAGGTRLPFVWRGVRLHASGAGGLRVRLRVSGPDQIALTAVDGTGAPVVSVAGLALRPVTAEQIRSAPGPRNDSLFALTWPELPATPGGNSSGAVEPPGAVEVVTDLDELAARIDAGSAVPNLVAVAAPAPPGEATEPDAVAARARTAAADTLALLQRWLTEPRWAEATLAVLTSGAVSVAGEDVDLTTAPLWGLVRTAQNEHPDRILLIDLDADPDSRTALPAAVATAQATGDNQLALRRGTAHTPRLVPATTPTAPPTAAPGAAHPADPAKPADQTDPADPADPAGWNLDPDGTILITGGLGTLAHHLAHHLITHHHTRHLHLTSRTGPHHPHATALRTELENLGATITITATDTTNPTQLHHLLDTLDPHHPLTAVIHTAGTLDDTTLTNLTPERLHTVLAPKIDGAWHLHHLTRHHPLKAFVLYSSIAGITGNPGQANYATANTFLDALAHHRRAHGLPATSLAWGLWDDTSTLTENLTAADRARLGAGGLRPLSPADGLALFDAAGTLDEPLLVPAALDLAAIRAQSAQRGVPPLLRTLVPPVRRAAGAGIGVTAPGGSSLARRLAELTPGDRPAEALAAVRREIAAVLGHATVDGIAADRAFSALGLDSLTAVELRNRLNTATGLRLPATLTFDHPTPDALAAHLVTTLAADDARPTGTGNSTGITSATPAATDEPIAIVGMACRLPGGVTTPEELWELVAEGRDAISAFPTDRGWDLERLYDPDPDAAGTSYTRHGGFLHDAADFDAEFFGITPREALATDPQQRLLLETSWEAIERAGIDPTTLRGSTTGVFAGVMYHDYGTRLREVPPELEGYLGTGIAGSVASGRISYTFGFEGPSVTIDTACSSSLVALHLAAQALRSGEADLALAGGVAVMATPTEFIEFSRQRGLARDGRCKAFAAAADGVGWAEGATMLLVERLSDAQRHGHPVLAVVRGSAVNQDGASNGLTAPNGPAQQRVIRAALAAAGLGPADVDAVEGHGTGTPLGDPIEAQAIVATYGRERPADRPLWLGSLKSNIGHTQAAAGAAGIIKTVLALHHGLLPRTLHVDAPSPHVDWADGAVALLAEPTPWPDTDRPRRAAVSSFGISGTNAHVILEQPPTAANAPAVGPAPAEAADPQTAAGDPAAPADGPQGDGGAVEALPVLVPLSARSPEALRDQARRLATHLRTHTTDHTTGADGADDADDAGAGAGAGATSNAARVPLPALARALATRTAFPHRAVTLATSTPELLTGLDRLADGQPTPAVITGQAGTGKLAFTFSGQGSQYPRMGHTLYATHPIYRQALHDTADALNPHLDQPLLDILHADPDSPEATTIHHTAWTQPTLFALQTALYHLITSHGITPDYLIGHSLGEITAAHLAGILTLDDAARLVTTRAHLLASLPPGGGMLTLHTDEPTTRTLITHHPSIDIAALNSPTNTVIAGDTPTLTHIAEQAALQGIRSRTLTVSHAFHSPLTNPILTPFHTTAATLTYHQPTIPIIAGLTGTLPTDSDHTTADYWTRHIRHTVRYTHGTTTLSEQGVTTYLELGPDTTLTTLTTQTLTTLDRSGHRPRFTATPTLHRTKPPTTTLATALATLQAAGHTPTPPSISSISGATADSTSPGSDGDSTTGEDATASSTDVARLAAALPTYPFQRQRYWLEDTASAGSDRQASPLDAADTGFWDAVQHADATTLADALGISDPTDQNALATVLPALNSWWARRVTESQADSWRYRIVWRPVPESTGAPAAADGDWLLVVAPEFVDHPRVAVAARALEGAGATVRRLVVPATADRHTLAAELTRLLAADGPAVAGVLSLLALDESAHPQAAATPVGIAGTVALLQALDDSGLDARLWIATGGAVSTSAADPVTRPADALLWGLGSISAVERPGRWGGVVDLPEQVDGQVDEEVELLLATALRAGHGETELALRRGGLLARRLVPAPATPKTTAPKTTAPETTATDTTATATTEPGSVAGWAPGGTVLITGGTGALGGHVARWLAREGAAHLLLTSRRGERAPGAADLAAQLRALGARVTIAAVDVGDRAALAEVISGIPVELPLRAVVHTAAVLDDGLVSELTLEQIDRVLRVKVGGALNLHELTRDADLAAFVLFSSIAGTAGITGQGNYAPGNAFLDAFAAHRRAAGLVATSIAWGQWEGAGLAEPDVDRILRRHGLLAMDPQPAVRALARALAGDETHLAIVAADWRAFYRSRPHPLVHELPEVAAERSASAERSGRPVGATGGGDGPVLGARLAELDGPARREALLAIVRDHVAAVQGHASPDAVDVDRGFRDQGFDSLAAVNLRNRLIAETGLSLPVSLVFDYPTAATLTDHLLAELVPAEPAEPAGLPAVLAEIDRLESALADVADVDREAAADRLRDLLTRLGGPAADGAAVAAELSAASDAELIDFIGKTLGIS</sequence>
<feature type="region of interest" description="Disordered" evidence="10">
    <location>
        <begin position="2375"/>
        <end position="2412"/>
    </location>
</feature>
<dbReference type="Pfam" id="PF21089">
    <property type="entry name" value="PKS_DH_N"/>
    <property type="match status" value="1"/>
</dbReference>
<comment type="cofactor">
    <cofactor evidence="1">
        <name>pantetheine 4'-phosphate</name>
        <dbReference type="ChEBI" id="CHEBI:47942"/>
    </cofactor>
</comment>
<feature type="region of interest" description="Disordered" evidence="10">
    <location>
        <begin position="2853"/>
        <end position="2892"/>
    </location>
</feature>
<dbReference type="Proteomes" id="UP000000657">
    <property type="component" value="Chromosome"/>
</dbReference>
<keyword evidence="6" id="KW-0045">Antibiotic biosynthesis</keyword>
<evidence type="ECO:0000313" key="15">
    <source>
        <dbReference type="Proteomes" id="UP000000657"/>
    </source>
</evidence>
<protein>
    <submittedName>
        <fullName evidence="14">6-methylsalicylic acid synthase</fullName>
        <ecNumber evidence="14">2.3.1.165</ecNumber>
        <ecNumber evidence="14">2.3.1.94</ecNumber>
    </submittedName>
</protein>
<dbReference type="GO" id="GO:0004315">
    <property type="term" value="F:3-oxoacyl-[acyl-carrier-protein] synthase activity"/>
    <property type="evidence" value="ECO:0007669"/>
    <property type="project" value="InterPro"/>
</dbReference>
<dbReference type="Pfam" id="PF08659">
    <property type="entry name" value="KR"/>
    <property type="match status" value="2"/>
</dbReference>
<dbReference type="InterPro" id="IPR042104">
    <property type="entry name" value="PKS_dehydratase_sf"/>
</dbReference>
<dbReference type="GO" id="GO:0047879">
    <property type="term" value="F:erythronolide synthase activity"/>
    <property type="evidence" value="ECO:0007669"/>
    <property type="project" value="UniProtKB-EC"/>
</dbReference>
<dbReference type="GO" id="GO:0031177">
    <property type="term" value="F:phosphopantetheine binding"/>
    <property type="evidence" value="ECO:0007669"/>
    <property type="project" value="InterPro"/>
</dbReference>
<dbReference type="SMART" id="SM00826">
    <property type="entry name" value="PKS_DH"/>
    <property type="match status" value="1"/>
</dbReference>
<dbReference type="FunFam" id="3.40.47.10:FF:000019">
    <property type="entry name" value="Polyketide synthase type I"/>
    <property type="match status" value="2"/>
</dbReference>
<reference evidence="14 15" key="1">
    <citation type="journal article" date="2007" name="Genome Res.">
        <title>Genome characteristics of facultatively symbiotic Frankia sp. strains reflect host range and host plant biogeography.</title>
        <authorList>
            <person name="Normand P."/>
            <person name="Lapierre P."/>
            <person name="Tisa L.S."/>
            <person name="Gogarten J.P."/>
            <person name="Alloisio N."/>
            <person name="Bagnarol E."/>
            <person name="Bassi C.A."/>
            <person name="Berry A.M."/>
            <person name="Bickhart D.M."/>
            <person name="Choisne N."/>
            <person name="Couloux A."/>
            <person name="Cournoyer B."/>
            <person name="Cruveiller S."/>
            <person name="Daubin V."/>
            <person name="Demange N."/>
            <person name="Francino M.P."/>
            <person name="Goltsman E."/>
            <person name="Huang Y."/>
            <person name="Kopp O.R."/>
            <person name="Labarre L."/>
            <person name="Lapidus A."/>
            <person name="Lavire C."/>
            <person name="Marechal J."/>
            <person name="Martinez M."/>
            <person name="Mastronunzio J.E."/>
            <person name="Mullin B.C."/>
            <person name="Niemann J."/>
            <person name="Pujic P."/>
            <person name="Rawnsley T."/>
            <person name="Rouy Z."/>
            <person name="Schenowitz C."/>
            <person name="Sellstedt A."/>
            <person name="Tavares F."/>
            <person name="Tomkins J.P."/>
            <person name="Vallenet D."/>
            <person name="Valverde C."/>
            <person name="Wall L.G."/>
            <person name="Wang Y."/>
            <person name="Medigue C."/>
            <person name="Benson D.R."/>
        </authorList>
    </citation>
    <scope>NUCLEOTIDE SEQUENCE [LARGE SCALE GENOMIC DNA]</scope>
    <source>
        <strain evidence="15">DSM 45986 / CECT 9034 / ACN14a</strain>
    </source>
</reference>
<feature type="domain" description="Carrier" evidence="11">
    <location>
        <begin position="1845"/>
        <end position="1920"/>
    </location>
</feature>
<dbReference type="Gene3D" id="3.10.129.110">
    <property type="entry name" value="Polyketide synthase dehydratase"/>
    <property type="match status" value="1"/>
</dbReference>
<feature type="compositionally biased region" description="Low complexity" evidence="10">
    <location>
        <begin position="3198"/>
        <end position="3227"/>
    </location>
</feature>
<dbReference type="PROSITE" id="PS52004">
    <property type="entry name" value="KS3_2"/>
    <property type="match status" value="2"/>
</dbReference>
<dbReference type="Gene3D" id="3.40.47.10">
    <property type="match status" value="2"/>
</dbReference>
<feature type="region of interest" description="Disordered" evidence="10">
    <location>
        <begin position="2817"/>
        <end position="2840"/>
    </location>
</feature>
<dbReference type="InterPro" id="IPR041618">
    <property type="entry name" value="PKS_DE"/>
</dbReference>
<dbReference type="Gene3D" id="1.10.1200.10">
    <property type="entry name" value="ACP-like"/>
    <property type="match status" value="2"/>
</dbReference>
<dbReference type="SMART" id="SM01294">
    <property type="entry name" value="PKS_PP_betabranch"/>
    <property type="match status" value="1"/>
</dbReference>
<dbReference type="SMART" id="SM00823">
    <property type="entry name" value="PKS_PP"/>
    <property type="match status" value="2"/>
</dbReference>
<dbReference type="InterPro" id="IPR020807">
    <property type="entry name" value="PKS_DH"/>
</dbReference>
<dbReference type="InterPro" id="IPR020806">
    <property type="entry name" value="PKS_PP-bd"/>
</dbReference>
<feature type="compositionally biased region" description="Low complexity" evidence="10">
    <location>
        <begin position="1511"/>
        <end position="1520"/>
    </location>
</feature>
<dbReference type="Pfam" id="PF00550">
    <property type="entry name" value="PP-binding"/>
    <property type="match status" value="2"/>
</dbReference>
<dbReference type="GO" id="GO:0004312">
    <property type="term" value="F:fatty acid synthase activity"/>
    <property type="evidence" value="ECO:0007669"/>
    <property type="project" value="TreeGrafter"/>
</dbReference>
<feature type="domain" description="PKS/mFAS DH" evidence="13">
    <location>
        <begin position="1026"/>
        <end position="1330"/>
    </location>
</feature>
<name>Q0RTS4_FRAAA</name>
<dbReference type="Pfam" id="PF08990">
    <property type="entry name" value="Docking"/>
    <property type="match status" value="1"/>
</dbReference>
<evidence type="ECO:0000313" key="14">
    <source>
        <dbReference type="EMBL" id="CAJ59024.1"/>
    </source>
</evidence>
<feature type="active site" description="Proton donor; for dehydratase activity" evidence="9">
    <location>
        <position position="1233"/>
    </location>
</feature>
<dbReference type="Pfam" id="PF00698">
    <property type="entry name" value="Acyl_transf_1"/>
    <property type="match status" value="2"/>
</dbReference>
<dbReference type="SUPFAM" id="SSF53901">
    <property type="entry name" value="Thiolase-like"/>
    <property type="match status" value="2"/>
</dbReference>
<dbReference type="InterPro" id="IPR014043">
    <property type="entry name" value="Acyl_transferase_dom"/>
</dbReference>
<dbReference type="InterPro" id="IPR009081">
    <property type="entry name" value="PP-bd_ACP"/>
</dbReference>
<dbReference type="InterPro" id="IPR013968">
    <property type="entry name" value="PKS_KR"/>
</dbReference>
<evidence type="ECO:0000256" key="8">
    <source>
        <dbReference type="ARBA" id="ARBA00023315"/>
    </source>
</evidence>
<dbReference type="CDD" id="cd08952">
    <property type="entry name" value="KR_1_SDR_x"/>
    <property type="match status" value="1"/>
</dbReference>
<dbReference type="NCBIfam" id="NF045894">
    <property type="entry name" value="PKS_plus_SDR"/>
    <property type="match status" value="1"/>
</dbReference>